<dbReference type="Gene3D" id="3.40.50.2300">
    <property type="match status" value="1"/>
</dbReference>
<dbReference type="InterPro" id="IPR036097">
    <property type="entry name" value="HisK_dim/P_sf"/>
</dbReference>
<evidence type="ECO:0000256" key="3">
    <source>
        <dbReference type="ARBA" id="ARBA00022553"/>
    </source>
</evidence>
<evidence type="ECO:0000313" key="9">
    <source>
        <dbReference type="Proteomes" id="UP000252884"/>
    </source>
</evidence>
<dbReference type="Pfam" id="PF08448">
    <property type="entry name" value="PAS_4"/>
    <property type="match status" value="1"/>
</dbReference>
<feature type="domain" description="PAC" evidence="7">
    <location>
        <begin position="233"/>
        <end position="285"/>
    </location>
</feature>
<sequence>MPTHEPSSDASAPLARYLTLQAGLDLLDRGLSIFDRDLRLVAWNRAYLKLLDFPEAMGYVGAPFESFIAYNAQRGDYGPGNAAALVAERVAAARAFRAHEIERTRPGGQVLRIRGEPVPGHGFVTLYSDVTAERHAEATIRAHTEQLEARVAERTAELQRSEHRMRLVMDSIPAAVGFFDAGRTYRYLNRAYHDWFRVDTSAPDRASARAFLGDAVYAGVRPRVLRALRGQAQSFEYELQTAHGERRIVRTSLVPERARDGSVSGCFELTFDITEERRAQVLLARAHKLESLTHLTGGLAHDFNNILTVVIGNLDALARSQPEDAATQEYVLPALGAARRGADLVKGLMSFARRQPLEAHSVSVGALLATVAGLVRRVLPEALQLEIDTGSEPLWTWIDPTLLEQALINMVLNARDACESLGPQARIRLRACATRIDAAAAAPLQLSPGDAIRIDVQDNGIGMDAHTLAHLFEPFFTTKRGGRGTGLGMAVVYGFIKQSGGAVDARSAPGEGTTVSVWLPAAQAPAEAPRQERPAARAAPRQRGLALLVDDDAQVRRVVRRNLLELGYVVLEAEHLAEARKLLAATPDIALVLTDLVMAGPLDGVQLARAARDSRCAKAVVIMTGNVPDDWPRDAGSPLLRKPFTTEQLAAAIEQGKT</sequence>
<feature type="modified residue" description="4-aspartylphosphate" evidence="4">
    <location>
        <position position="595"/>
    </location>
</feature>
<dbReference type="InterPro" id="IPR000700">
    <property type="entry name" value="PAS-assoc_C"/>
</dbReference>
<dbReference type="InterPro" id="IPR003661">
    <property type="entry name" value="HisK_dim/P_dom"/>
</dbReference>
<dbReference type="SUPFAM" id="SSF55874">
    <property type="entry name" value="ATPase domain of HSP90 chaperone/DNA topoisomerase II/histidine kinase"/>
    <property type="match status" value="1"/>
</dbReference>
<dbReference type="SMART" id="SM00387">
    <property type="entry name" value="HATPase_c"/>
    <property type="match status" value="1"/>
</dbReference>
<dbReference type="SUPFAM" id="SSF47384">
    <property type="entry name" value="Homodimeric domain of signal transducing histidine kinase"/>
    <property type="match status" value="1"/>
</dbReference>
<comment type="catalytic activity">
    <reaction evidence="1">
        <text>ATP + protein L-histidine = ADP + protein N-phospho-L-histidine.</text>
        <dbReference type="EC" id="2.7.13.3"/>
    </reaction>
</comment>
<dbReference type="SMART" id="SM00448">
    <property type="entry name" value="REC"/>
    <property type="match status" value="1"/>
</dbReference>
<evidence type="ECO:0000313" key="8">
    <source>
        <dbReference type="EMBL" id="RCW72655.1"/>
    </source>
</evidence>
<dbReference type="InterPro" id="IPR001789">
    <property type="entry name" value="Sig_transdc_resp-reg_receiver"/>
</dbReference>
<organism evidence="8 9">
    <name type="scientific">Pseudorhodoferax soli</name>
    <dbReference type="NCBI Taxonomy" id="545864"/>
    <lineage>
        <taxon>Bacteria</taxon>
        <taxon>Pseudomonadati</taxon>
        <taxon>Pseudomonadota</taxon>
        <taxon>Betaproteobacteria</taxon>
        <taxon>Burkholderiales</taxon>
        <taxon>Comamonadaceae</taxon>
    </lineage>
</organism>
<name>A0A368XXR1_9BURK</name>
<dbReference type="Proteomes" id="UP000252884">
    <property type="component" value="Unassembled WGS sequence"/>
</dbReference>
<evidence type="ECO:0000256" key="1">
    <source>
        <dbReference type="ARBA" id="ARBA00000085"/>
    </source>
</evidence>
<dbReference type="SMART" id="SM00388">
    <property type="entry name" value="HisKA"/>
    <property type="match status" value="1"/>
</dbReference>
<dbReference type="Pfam" id="PF02518">
    <property type="entry name" value="HATPase_c"/>
    <property type="match status" value="1"/>
</dbReference>
<dbReference type="RefSeq" id="WP_114468064.1">
    <property type="nucleotide sequence ID" value="NZ_QPJK01000003.1"/>
</dbReference>
<dbReference type="InterPro" id="IPR011006">
    <property type="entry name" value="CheY-like_superfamily"/>
</dbReference>
<dbReference type="EMBL" id="QPJK01000003">
    <property type="protein sequence ID" value="RCW72655.1"/>
    <property type="molecule type" value="Genomic_DNA"/>
</dbReference>
<proteinExistence type="predicted"/>
<dbReference type="Gene3D" id="3.30.450.20">
    <property type="entry name" value="PAS domain"/>
    <property type="match status" value="2"/>
</dbReference>
<dbReference type="InterPro" id="IPR004358">
    <property type="entry name" value="Sig_transdc_His_kin-like_C"/>
</dbReference>
<comment type="caution">
    <text evidence="8">The sequence shown here is derived from an EMBL/GenBank/DDBJ whole genome shotgun (WGS) entry which is preliminary data.</text>
</comment>
<dbReference type="EC" id="2.7.13.3" evidence="2"/>
<accession>A0A368XXR1</accession>
<dbReference type="PRINTS" id="PR00344">
    <property type="entry name" value="BCTRLSENSOR"/>
</dbReference>
<dbReference type="Pfam" id="PF00072">
    <property type="entry name" value="Response_reg"/>
    <property type="match status" value="1"/>
</dbReference>
<evidence type="ECO:0000256" key="4">
    <source>
        <dbReference type="PROSITE-ProRule" id="PRU00169"/>
    </source>
</evidence>
<dbReference type="OrthoDB" id="8929028at2"/>
<protein>
    <recommendedName>
        <fullName evidence="2">histidine kinase</fullName>
        <ecNumber evidence="2">2.7.13.3</ecNumber>
    </recommendedName>
</protein>
<dbReference type="Gene3D" id="3.30.565.10">
    <property type="entry name" value="Histidine kinase-like ATPase, C-terminal domain"/>
    <property type="match status" value="1"/>
</dbReference>
<dbReference type="SUPFAM" id="SSF52172">
    <property type="entry name" value="CheY-like"/>
    <property type="match status" value="1"/>
</dbReference>
<feature type="domain" description="Response regulatory" evidence="6">
    <location>
        <begin position="545"/>
        <end position="657"/>
    </location>
</feature>
<evidence type="ECO:0000259" key="7">
    <source>
        <dbReference type="PROSITE" id="PS50113"/>
    </source>
</evidence>
<dbReference type="Pfam" id="PF12860">
    <property type="entry name" value="PAS_7"/>
    <property type="match status" value="1"/>
</dbReference>
<dbReference type="CDD" id="cd00082">
    <property type="entry name" value="HisKA"/>
    <property type="match status" value="1"/>
</dbReference>
<gene>
    <name evidence="8" type="ORF">DES41_103261</name>
</gene>
<dbReference type="PROSITE" id="PS50109">
    <property type="entry name" value="HIS_KIN"/>
    <property type="match status" value="1"/>
</dbReference>
<dbReference type="InterPro" id="IPR005467">
    <property type="entry name" value="His_kinase_dom"/>
</dbReference>
<dbReference type="PROSITE" id="PS50113">
    <property type="entry name" value="PAC"/>
    <property type="match status" value="1"/>
</dbReference>
<dbReference type="Gene3D" id="1.10.287.130">
    <property type="match status" value="1"/>
</dbReference>
<dbReference type="InterPro" id="IPR035965">
    <property type="entry name" value="PAS-like_dom_sf"/>
</dbReference>
<evidence type="ECO:0000256" key="2">
    <source>
        <dbReference type="ARBA" id="ARBA00012438"/>
    </source>
</evidence>
<dbReference type="InterPro" id="IPR003594">
    <property type="entry name" value="HATPase_dom"/>
</dbReference>
<dbReference type="GO" id="GO:0000155">
    <property type="term" value="F:phosphorelay sensor kinase activity"/>
    <property type="evidence" value="ECO:0007669"/>
    <property type="project" value="InterPro"/>
</dbReference>
<dbReference type="InterPro" id="IPR013656">
    <property type="entry name" value="PAS_4"/>
</dbReference>
<dbReference type="SUPFAM" id="SSF55785">
    <property type="entry name" value="PYP-like sensor domain (PAS domain)"/>
    <property type="match status" value="1"/>
</dbReference>
<dbReference type="PANTHER" id="PTHR43065">
    <property type="entry name" value="SENSOR HISTIDINE KINASE"/>
    <property type="match status" value="1"/>
</dbReference>
<dbReference type="PANTHER" id="PTHR43065:SF42">
    <property type="entry name" value="TWO-COMPONENT SENSOR PPRA"/>
    <property type="match status" value="1"/>
</dbReference>
<evidence type="ECO:0000259" key="6">
    <source>
        <dbReference type="PROSITE" id="PS50110"/>
    </source>
</evidence>
<feature type="domain" description="Histidine kinase" evidence="5">
    <location>
        <begin position="298"/>
        <end position="523"/>
    </location>
</feature>
<dbReference type="AlphaFoldDB" id="A0A368XXR1"/>
<dbReference type="PROSITE" id="PS50110">
    <property type="entry name" value="RESPONSE_REGULATORY"/>
    <property type="match status" value="1"/>
</dbReference>
<keyword evidence="3 4" id="KW-0597">Phosphoprotein</keyword>
<dbReference type="InterPro" id="IPR036890">
    <property type="entry name" value="HATPase_C_sf"/>
</dbReference>
<keyword evidence="9" id="KW-1185">Reference proteome</keyword>
<evidence type="ECO:0000259" key="5">
    <source>
        <dbReference type="PROSITE" id="PS50109"/>
    </source>
</evidence>
<reference evidence="8 9" key="1">
    <citation type="submission" date="2018-07" db="EMBL/GenBank/DDBJ databases">
        <title>Genomic Encyclopedia of Type Strains, Phase IV (KMG-IV): sequencing the most valuable type-strain genomes for metagenomic binning, comparative biology and taxonomic classification.</title>
        <authorList>
            <person name="Goeker M."/>
        </authorList>
    </citation>
    <scope>NUCLEOTIDE SEQUENCE [LARGE SCALE GENOMIC DNA]</scope>
    <source>
        <strain evidence="8 9">DSM 21634</strain>
    </source>
</reference>